<name>A0ABS3CM75_9BACT</name>
<organism evidence="1 2">
    <name type="scientific">Algoriphagus pacificus</name>
    <dbReference type="NCBI Taxonomy" id="2811234"/>
    <lineage>
        <taxon>Bacteria</taxon>
        <taxon>Pseudomonadati</taxon>
        <taxon>Bacteroidota</taxon>
        <taxon>Cytophagia</taxon>
        <taxon>Cytophagales</taxon>
        <taxon>Cyclobacteriaceae</taxon>
        <taxon>Algoriphagus</taxon>
    </lineage>
</organism>
<reference evidence="1 2" key="1">
    <citation type="submission" date="2021-03" db="EMBL/GenBank/DDBJ databases">
        <title>novel species isolated from a fishpond in China.</title>
        <authorList>
            <person name="Lu H."/>
            <person name="Cai Z."/>
        </authorList>
    </citation>
    <scope>NUCLEOTIDE SEQUENCE [LARGE SCALE GENOMIC DNA]</scope>
    <source>
        <strain evidence="1 2">YJ13C</strain>
    </source>
</reference>
<gene>
    <name evidence="1" type="ORF">J0A69_22515</name>
</gene>
<accession>A0ABS3CM75</accession>
<sequence length="94" mass="10804">AHFKEQNANTIPERDPLNVSLLNRVDDEKREVELRLTSIAQNILYVDSQLVQVDPTSQLFDTTGERVLTTADRLKLVRNQYERANAIYAPDHPD</sequence>
<evidence type="ECO:0000313" key="1">
    <source>
        <dbReference type="EMBL" id="MBN7818212.1"/>
    </source>
</evidence>
<comment type="caution">
    <text evidence="1">The sequence shown here is derived from an EMBL/GenBank/DDBJ whole genome shotgun (WGS) entry which is preliminary data.</text>
</comment>
<proteinExistence type="predicted"/>
<feature type="non-terminal residue" evidence="1">
    <location>
        <position position="1"/>
    </location>
</feature>
<keyword evidence="2" id="KW-1185">Reference proteome</keyword>
<protein>
    <submittedName>
        <fullName evidence="1">Uncharacterized protein</fullName>
    </submittedName>
</protein>
<feature type="non-terminal residue" evidence="1">
    <location>
        <position position="94"/>
    </location>
</feature>
<dbReference type="EMBL" id="JAFKCU010000044">
    <property type="protein sequence ID" value="MBN7818212.1"/>
    <property type="molecule type" value="Genomic_DNA"/>
</dbReference>
<evidence type="ECO:0000313" key="2">
    <source>
        <dbReference type="Proteomes" id="UP000664480"/>
    </source>
</evidence>
<dbReference type="Proteomes" id="UP000664480">
    <property type="component" value="Unassembled WGS sequence"/>
</dbReference>
<dbReference type="RefSeq" id="WP_206588863.1">
    <property type="nucleotide sequence ID" value="NZ_JAFKCU010000044.1"/>
</dbReference>